<protein>
    <recommendedName>
        <fullName evidence="7">UPF0056 inner membrane protein</fullName>
    </recommendedName>
</protein>
<dbReference type="PANTHER" id="PTHR33508">
    <property type="entry name" value="UPF0056 MEMBRANE PROTEIN YHCE"/>
    <property type="match status" value="1"/>
</dbReference>
<dbReference type="Pfam" id="PF01914">
    <property type="entry name" value="MarC"/>
    <property type="match status" value="1"/>
</dbReference>
<evidence type="ECO:0000313" key="9">
    <source>
        <dbReference type="Proteomes" id="UP000009047"/>
    </source>
</evidence>
<name>E1QKV6_DESB2</name>
<keyword evidence="3" id="KW-1003">Cell membrane</keyword>
<keyword evidence="6 7" id="KW-0472">Membrane</keyword>
<dbReference type="GO" id="GO:0005886">
    <property type="term" value="C:plasma membrane"/>
    <property type="evidence" value="ECO:0007669"/>
    <property type="project" value="UniProtKB-SubCell"/>
</dbReference>
<feature type="transmembrane region" description="Helical" evidence="7">
    <location>
        <begin position="113"/>
        <end position="135"/>
    </location>
</feature>
<evidence type="ECO:0000256" key="2">
    <source>
        <dbReference type="ARBA" id="ARBA00009784"/>
    </source>
</evidence>
<dbReference type="eggNOG" id="COG2095">
    <property type="taxonomic scope" value="Bacteria"/>
</dbReference>
<accession>E1QKV6</accession>
<reference evidence="8 9" key="1">
    <citation type="journal article" date="2010" name="Stand. Genomic Sci.">
        <title>Complete genome sequence of Desulfarculus baarsii type strain (2st14).</title>
        <authorList>
            <person name="Sun H."/>
            <person name="Spring S."/>
            <person name="Lapidus A."/>
            <person name="Davenport K."/>
            <person name="Del Rio T.G."/>
            <person name="Tice H."/>
            <person name="Nolan M."/>
            <person name="Copeland A."/>
            <person name="Cheng J.F."/>
            <person name="Lucas S."/>
            <person name="Tapia R."/>
            <person name="Goodwin L."/>
            <person name="Pitluck S."/>
            <person name="Ivanova N."/>
            <person name="Pagani I."/>
            <person name="Mavromatis K."/>
            <person name="Ovchinnikova G."/>
            <person name="Pati A."/>
            <person name="Chen A."/>
            <person name="Palaniappan K."/>
            <person name="Hauser L."/>
            <person name="Chang Y.J."/>
            <person name="Jeffries C.D."/>
            <person name="Detter J.C."/>
            <person name="Han C."/>
            <person name="Rohde M."/>
            <person name="Brambilla E."/>
            <person name="Goker M."/>
            <person name="Woyke T."/>
            <person name="Bristow J."/>
            <person name="Eisen J.A."/>
            <person name="Markowitz V."/>
            <person name="Hugenholtz P."/>
            <person name="Kyrpides N.C."/>
            <person name="Klenk H.P."/>
            <person name="Land M."/>
        </authorList>
    </citation>
    <scope>NUCLEOTIDE SEQUENCE [LARGE SCALE GENOMIC DNA]</scope>
    <source>
        <strain evidence="9">ATCC 33931 / DSM 2075 / LMG 7858 / VKM B-1802 / 2st14</strain>
    </source>
</reference>
<evidence type="ECO:0000256" key="7">
    <source>
        <dbReference type="RuleBase" id="RU362048"/>
    </source>
</evidence>
<evidence type="ECO:0000256" key="3">
    <source>
        <dbReference type="ARBA" id="ARBA00022475"/>
    </source>
</evidence>
<comment type="subcellular location">
    <subcellularLocation>
        <location evidence="7">Cell inner membrane</location>
        <topology evidence="7">Multi-pass membrane protein</topology>
    </subcellularLocation>
    <subcellularLocation>
        <location evidence="1">Cell membrane</location>
        <topology evidence="1">Multi-pass membrane protein</topology>
    </subcellularLocation>
</comment>
<dbReference type="STRING" id="644282.Deba_2962"/>
<feature type="transmembrane region" description="Helical" evidence="7">
    <location>
        <begin position="187"/>
        <end position="208"/>
    </location>
</feature>
<feature type="transmembrane region" description="Helical" evidence="7">
    <location>
        <begin position="46"/>
        <end position="69"/>
    </location>
</feature>
<feature type="transmembrane region" description="Helical" evidence="7">
    <location>
        <begin position="147"/>
        <end position="167"/>
    </location>
</feature>
<organism evidence="8 9">
    <name type="scientific">Desulfarculus baarsii (strain ATCC 33931 / DSM 2075 / LMG 7858 / VKM B-1802 / 2st14)</name>
    <dbReference type="NCBI Taxonomy" id="644282"/>
    <lineage>
        <taxon>Bacteria</taxon>
        <taxon>Pseudomonadati</taxon>
        <taxon>Thermodesulfobacteriota</taxon>
        <taxon>Desulfarculia</taxon>
        <taxon>Desulfarculales</taxon>
        <taxon>Desulfarculaceae</taxon>
        <taxon>Desulfarculus</taxon>
    </lineage>
</organism>
<dbReference type="Proteomes" id="UP000009047">
    <property type="component" value="Chromosome"/>
</dbReference>
<keyword evidence="5 7" id="KW-1133">Transmembrane helix</keyword>
<dbReference type="PANTHER" id="PTHR33508:SF1">
    <property type="entry name" value="UPF0056 MEMBRANE PROTEIN YHCE"/>
    <property type="match status" value="1"/>
</dbReference>
<gene>
    <name evidence="8" type="ordered locus">Deba_2962</name>
</gene>
<sequence length="211" mass="22461">MAPMTDLIDDFLRQFTVFWATIDPISTLGLFLAITPAKSAREKRSIAMRATLYSAIILLGFVMVGQIILTYMEIRLQSFQIAGGILLFLFGVQMVFGDAAPPPDQKPEAGHDVAVFPLAIPSIASPGAIMAAVLMTENSSHTTAMQCFTLGVMGVVLLITLVLMLMANKVFRLLGNAGSAVVVRVMGILLSAMAVETVIHGLGGLGLIPIK</sequence>
<dbReference type="NCBIfam" id="TIGR00427">
    <property type="entry name" value="NAAT family transporter"/>
    <property type="match status" value="1"/>
</dbReference>
<evidence type="ECO:0000256" key="6">
    <source>
        <dbReference type="ARBA" id="ARBA00023136"/>
    </source>
</evidence>
<dbReference type="HOGENOM" id="CLU_079909_0_0_7"/>
<evidence type="ECO:0000256" key="1">
    <source>
        <dbReference type="ARBA" id="ARBA00004651"/>
    </source>
</evidence>
<keyword evidence="4 7" id="KW-0812">Transmembrane</keyword>
<evidence type="ECO:0000256" key="5">
    <source>
        <dbReference type="ARBA" id="ARBA00022989"/>
    </source>
</evidence>
<evidence type="ECO:0000313" key="8">
    <source>
        <dbReference type="EMBL" id="ADK86315.1"/>
    </source>
</evidence>
<comment type="similarity">
    <text evidence="2 7">Belongs to the UPF0056 (MarC) family.</text>
</comment>
<keyword evidence="9" id="KW-1185">Reference proteome</keyword>
<dbReference type="KEGG" id="dbr:Deba_2962"/>
<feature type="transmembrane region" description="Helical" evidence="7">
    <location>
        <begin position="81"/>
        <end position="101"/>
    </location>
</feature>
<dbReference type="InterPro" id="IPR002771">
    <property type="entry name" value="Multi_antbiot-R_MarC"/>
</dbReference>
<evidence type="ECO:0000256" key="4">
    <source>
        <dbReference type="ARBA" id="ARBA00022692"/>
    </source>
</evidence>
<dbReference type="EMBL" id="CP002085">
    <property type="protein sequence ID" value="ADK86315.1"/>
    <property type="molecule type" value="Genomic_DNA"/>
</dbReference>
<proteinExistence type="inferred from homology"/>
<dbReference type="AlphaFoldDB" id="E1QKV6"/>
<feature type="transmembrane region" description="Helical" evidence="7">
    <location>
        <begin position="12"/>
        <end position="34"/>
    </location>
</feature>